<comment type="caution">
    <text evidence="1">The sequence shown here is derived from an EMBL/GenBank/DDBJ whole genome shotgun (WGS) entry which is preliminary data.</text>
</comment>
<dbReference type="STRING" id="1789004.FEMY_01390"/>
<organism evidence="1 2">
    <name type="scientific">Ferrovum myxofaciens</name>
    <dbReference type="NCBI Taxonomy" id="416213"/>
    <lineage>
        <taxon>Bacteria</taxon>
        <taxon>Pseudomonadati</taxon>
        <taxon>Pseudomonadota</taxon>
        <taxon>Betaproteobacteria</taxon>
        <taxon>Ferrovales</taxon>
        <taxon>Ferrovaceae</taxon>
        <taxon>Ferrovum</taxon>
    </lineage>
</organism>
<dbReference type="EMBL" id="LRRD01000002">
    <property type="protein sequence ID" value="KXW59347.1"/>
    <property type="molecule type" value="Genomic_DNA"/>
</dbReference>
<dbReference type="PATRIC" id="fig|1789004.3.peg.137"/>
<dbReference type="PROSITE" id="PS51257">
    <property type="entry name" value="PROKAR_LIPOPROTEIN"/>
    <property type="match status" value="1"/>
</dbReference>
<accession>A0A149W1K7</accession>
<reference evidence="1 2" key="1">
    <citation type="submission" date="2016-01" db="EMBL/GenBank/DDBJ databases">
        <title>Genome sequence of the acidophilic iron oxidising Ferrovum strain Z-31.</title>
        <authorList>
            <person name="Poehlein A."/>
            <person name="Ullrich S.R."/>
            <person name="Schloemann M."/>
            <person name="Muehling M."/>
            <person name="Daniel R."/>
        </authorList>
    </citation>
    <scope>NUCLEOTIDE SEQUENCE [LARGE SCALE GENOMIC DNA]</scope>
    <source>
        <strain evidence="1 2">Z-31</strain>
    </source>
</reference>
<dbReference type="AlphaFoldDB" id="A0A149W1K7"/>
<proteinExistence type="predicted"/>
<gene>
    <name evidence="1" type="ORF">FEMY_01390</name>
</gene>
<sequence length="69" mass="7373">MLKGILFGVTLTMGIALIGGCFLVNSGLIPANADAKPGRLETWMAKTSLKEQNPVALTDQNLLGQMDRK</sequence>
<keyword evidence="2" id="KW-1185">Reference proteome</keyword>
<dbReference type="RefSeq" id="WP_156472611.1">
    <property type="nucleotide sequence ID" value="NZ_LRRD01000002.1"/>
</dbReference>
<evidence type="ECO:0000313" key="1">
    <source>
        <dbReference type="EMBL" id="KXW59347.1"/>
    </source>
</evidence>
<protein>
    <submittedName>
        <fullName evidence="1">Uncharacterized protein</fullName>
    </submittedName>
</protein>
<name>A0A149W1K7_9PROT</name>
<dbReference type="Proteomes" id="UP000075653">
    <property type="component" value="Unassembled WGS sequence"/>
</dbReference>
<evidence type="ECO:0000313" key="2">
    <source>
        <dbReference type="Proteomes" id="UP000075653"/>
    </source>
</evidence>